<dbReference type="AlphaFoldDB" id="A0A9P8BR45"/>
<gene>
    <name evidence="1" type="ORF">KI688_003129</name>
</gene>
<dbReference type="Proteomes" id="UP000707451">
    <property type="component" value="Unassembled WGS sequence"/>
</dbReference>
<dbReference type="SUPFAM" id="SSF52047">
    <property type="entry name" value="RNI-like"/>
    <property type="match status" value="1"/>
</dbReference>
<accession>A0A9P8BR45</accession>
<protein>
    <submittedName>
        <fullName evidence="1">Uncharacterized protein</fullName>
    </submittedName>
</protein>
<reference evidence="1" key="1">
    <citation type="submission" date="2021-06" db="EMBL/GenBank/DDBJ databases">
        <title>Genome Sequence of Mortierella hyaline Strain SCG-10, a Cold-Adapted, Nitrate-Reducing Fungus Isolated from Soil in Minnesota, USA.</title>
        <authorList>
            <person name="Aldossari N."/>
        </authorList>
    </citation>
    <scope>NUCLEOTIDE SEQUENCE</scope>
    <source>
        <strain evidence="1">SCG-10</strain>
    </source>
</reference>
<dbReference type="InterPro" id="IPR032675">
    <property type="entry name" value="LRR_dom_sf"/>
</dbReference>
<dbReference type="Gene3D" id="3.80.10.10">
    <property type="entry name" value="Ribonuclease Inhibitor"/>
    <property type="match status" value="1"/>
</dbReference>
<keyword evidence="2" id="KW-1185">Reference proteome</keyword>
<evidence type="ECO:0000313" key="2">
    <source>
        <dbReference type="Proteomes" id="UP000707451"/>
    </source>
</evidence>
<name>A0A9P8BR45_9FUNG</name>
<dbReference type="EMBL" id="JAHRHY010000013">
    <property type="protein sequence ID" value="KAG9064868.1"/>
    <property type="molecule type" value="Genomic_DNA"/>
</dbReference>
<evidence type="ECO:0000313" key="1">
    <source>
        <dbReference type="EMBL" id="KAG9064868.1"/>
    </source>
</evidence>
<sequence>MESASTRFFTIPELLAMLILRLNHNEISKLMRTSRLMHQLCTPAHYHSVDSNFRPGHKTLLSSKQCIRALYKNVSFVRQLVLGLEDLIYYFNCVVDYQDRLSHETGQPLLEQPRWLYPRDRHTCPVLPIPPMMFLTSLEIDIHYPSKTAEMSVCPYSLPTYRDPRATTTRICWLLQLNPHLTRVTIAGFVFKDNRDTLLLTTSIFGLDRLQDLYISAMYWEPTDLKLIPNIFFSCPPSLRVLSIDLCWEDRQEYYGVLTTEYQRRQPGRLHLWEVEDKECGLTAVPQREEPLVRLTTLMLTDTDEFVDQRVMGSILAHCPNLRNMKMPCTDKTEDNDDNKALATVVARSCPKLRNLTYQDHIDGGANGALLLRIMDALPPQQVEQLTCERRPFKIRGLDVTTLFKRHSTTLRTLCLVGCRNVRSKAIKILLDDCRGIERLEVSWGGDRHELCIDLEDAVEIPWACIRVESLVLTIAVPDEPLHLHTGTEPYYNRPPPTTLSEAEKEQFEQLEALYRQIGTLTELTCLNLEVFYYDPQGVRPLSNCTGSNTFPGMLSLGDCRYERPGFLHHLAGLTNLRVLAGSISATTDETSMTMGRAEAEWIYSNWPALEKANFFPRNCHIRAPYKWLQEQRDNLKISLF</sequence>
<comment type="caution">
    <text evidence="1">The sequence shown here is derived from an EMBL/GenBank/DDBJ whole genome shotgun (WGS) entry which is preliminary data.</text>
</comment>
<dbReference type="OrthoDB" id="2153609at2759"/>
<proteinExistence type="predicted"/>
<organism evidence="1 2">
    <name type="scientific">Linnemannia hyalina</name>
    <dbReference type="NCBI Taxonomy" id="64524"/>
    <lineage>
        <taxon>Eukaryota</taxon>
        <taxon>Fungi</taxon>
        <taxon>Fungi incertae sedis</taxon>
        <taxon>Mucoromycota</taxon>
        <taxon>Mortierellomycotina</taxon>
        <taxon>Mortierellomycetes</taxon>
        <taxon>Mortierellales</taxon>
        <taxon>Mortierellaceae</taxon>
        <taxon>Linnemannia</taxon>
    </lineage>
</organism>